<evidence type="ECO:0000313" key="8">
    <source>
        <dbReference type="EMBL" id="GGZ37932.1"/>
    </source>
</evidence>
<feature type="domain" description="RmlD-like substrate binding" evidence="7">
    <location>
        <begin position="3"/>
        <end position="281"/>
    </location>
</feature>
<dbReference type="EMBL" id="BMWX01000007">
    <property type="protein sequence ID" value="GGZ37932.1"/>
    <property type="molecule type" value="Genomic_DNA"/>
</dbReference>
<evidence type="ECO:0000256" key="4">
    <source>
        <dbReference type="ARBA" id="ARBA00017099"/>
    </source>
</evidence>
<reference evidence="8" key="1">
    <citation type="journal article" date="2014" name="Int. J. Syst. Evol. Microbiol.">
        <title>Complete genome sequence of Corynebacterium casei LMG S-19264T (=DSM 44701T), isolated from a smear-ripened cheese.</title>
        <authorList>
            <consortium name="US DOE Joint Genome Institute (JGI-PGF)"/>
            <person name="Walter F."/>
            <person name="Albersmeier A."/>
            <person name="Kalinowski J."/>
            <person name="Ruckert C."/>
        </authorList>
    </citation>
    <scope>NUCLEOTIDE SEQUENCE</scope>
    <source>
        <strain evidence="8">KCTC 12368</strain>
    </source>
</reference>
<comment type="caution">
    <text evidence="8">The sequence shown here is derived from an EMBL/GenBank/DDBJ whole genome shotgun (WGS) entry which is preliminary data.</text>
</comment>
<dbReference type="InterPro" id="IPR005913">
    <property type="entry name" value="dTDP_dehydrorham_reduct"/>
</dbReference>
<dbReference type="InterPro" id="IPR029903">
    <property type="entry name" value="RmlD-like-bd"/>
</dbReference>
<dbReference type="Gene3D" id="3.90.25.10">
    <property type="entry name" value="UDP-galactose 4-epimerase, domain 1"/>
    <property type="match status" value="1"/>
</dbReference>
<sequence>MLNILVIGSNGQLGAEIRSLSHGYPFQFLFTTRKELDISSLENINQYLNAKKVDVIINCAAYTAVDRAETEEEQANLVNHLAVQSIAKAAQSFDIKLIHVSTDYVFEGIAYQPYLEDALTNPKNIYGKSKAAGERAMCNINPDNSLIIRTSWVYSSFGSNFVKTMLKLGRKNDQLKVIDDQIGSPTYARDLAKAILDILPNLNHTGVEIYHYTNEGVCTWYDFAKSIMEFGDIDCNVLPQLTENYPTPAKRPHFSVMSKYKIKEKFNIEIPYWRDALKECILLLKNEDSA</sequence>
<evidence type="ECO:0000256" key="5">
    <source>
        <dbReference type="ARBA" id="ARBA00048200"/>
    </source>
</evidence>
<dbReference type="NCBIfam" id="TIGR01214">
    <property type="entry name" value="rmlD"/>
    <property type="match status" value="1"/>
</dbReference>
<comment type="pathway">
    <text evidence="1 6">Carbohydrate biosynthesis; dTDP-L-rhamnose biosynthesis.</text>
</comment>
<dbReference type="GO" id="GO:0008831">
    <property type="term" value="F:dTDP-4-dehydrorhamnose reductase activity"/>
    <property type="evidence" value="ECO:0007669"/>
    <property type="project" value="UniProtKB-EC"/>
</dbReference>
<dbReference type="RefSeq" id="WP_018475720.1">
    <property type="nucleotide sequence ID" value="NZ_BMWX01000007.1"/>
</dbReference>
<dbReference type="CDD" id="cd05254">
    <property type="entry name" value="dTDP_HR_like_SDR_e"/>
    <property type="match status" value="1"/>
</dbReference>
<dbReference type="AlphaFoldDB" id="A0A918UWH2"/>
<comment type="similarity">
    <text evidence="2 6">Belongs to the dTDP-4-dehydrorhamnose reductase family.</text>
</comment>
<dbReference type="PANTHER" id="PTHR10491">
    <property type="entry name" value="DTDP-4-DEHYDRORHAMNOSE REDUCTASE"/>
    <property type="match status" value="1"/>
</dbReference>
<name>A0A918UWH2_9BACT</name>
<evidence type="ECO:0000256" key="2">
    <source>
        <dbReference type="ARBA" id="ARBA00010944"/>
    </source>
</evidence>
<dbReference type="SUPFAM" id="SSF51735">
    <property type="entry name" value="NAD(P)-binding Rossmann-fold domains"/>
    <property type="match status" value="1"/>
</dbReference>
<dbReference type="PANTHER" id="PTHR10491:SF4">
    <property type="entry name" value="METHIONINE ADENOSYLTRANSFERASE 2 SUBUNIT BETA"/>
    <property type="match status" value="1"/>
</dbReference>
<evidence type="ECO:0000256" key="3">
    <source>
        <dbReference type="ARBA" id="ARBA00012929"/>
    </source>
</evidence>
<keyword evidence="6" id="KW-0560">Oxidoreductase</keyword>
<dbReference type="GO" id="GO:0019305">
    <property type="term" value="P:dTDP-rhamnose biosynthetic process"/>
    <property type="evidence" value="ECO:0007669"/>
    <property type="project" value="TreeGrafter"/>
</dbReference>
<evidence type="ECO:0000256" key="6">
    <source>
        <dbReference type="RuleBase" id="RU364082"/>
    </source>
</evidence>
<protein>
    <recommendedName>
        <fullName evidence="4 6">dTDP-4-dehydrorhamnose reductase</fullName>
        <ecNumber evidence="3 6">1.1.1.133</ecNumber>
    </recommendedName>
</protein>
<accession>A0A918UWH2</accession>
<proteinExistence type="inferred from homology"/>
<comment type="function">
    <text evidence="6">Catalyzes the reduction of dTDP-6-deoxy-L-lyxo-4-hexulose to yield dTDP-L-rhamnose.</text>
</comment>
<reference evidence="8" key="2">
    <citation type="submission" date="2020-09" db="EMBL/GenBank/DDBJ databases">
        <authorList>
            <person name="Sun Q."/>
            <person name="Kim S."/>
        </authorList>
    </citation>
    <scope>NUCLEOTIDE SEQUENCE</scope>
    <source>
        <strain evidence="8">KCTC 12368</strain>
    </source>
</reference>
<evidence type="ECO:0000313" key="9">
    <source>
        <dbReference type="Proteomes" id="UP000619457"/>
    </source>
</evidence>
<keyword evidence="9" id="KW-1185">Reference proteome</keyword>
<evidence type="ECO:0000259" key="7">
    <source>
        <dbReference type="Pfam" id="PF04321"/>
    </source>
</evidence>
<keyword evidence="6" id="KW-0521">NADP</keyword>
<dbReference type="Proteomes" id="UP000619457">
    <property type="component" value="Unassembled WGS sequence"/>
</dbReference>
<gene>
    <name evidence="8" type="ORF">GCM10007049_33990</name>
</gene>
<dbReference type="Pfam" id="PF04321">
    <property type="entry name" value="RmlD_sub_bind"/>
    <property type="match status" value="1"/>
</dbReference>
<organism evidence="8 9">
    <name type="scientific">Echinicola pacifica</name>
    <dbReference type="NCBI Taxonomy" id="346377"/>
    <lineage>
        <taxon>Bacteria</taxon>
        <taxon>Pseudomonadati</taxon>
        <taxon>Bacteroidota</taxon>
        <taxon>Cytophagia</taxon>
        <taxon>Cytophagales</taxon>
        <taxon>Cyclobacteriaceae</taxon>
        <taxon>Echinicola</taxon>
    </lineage>
</organism>
<comment type="catalytic activity">
    <reaction evidence="5">
        <text>dTDP-beta-L-rhamnose + NADP(+) = dTDP-4-dehydro-beta-L-rhamnose + NADPH + H(+)</text>
        <dbReference type="Rhea" id="RHEA:21796"/>
        <dbReference type="ChEBI" id="CHEBI:15378"/>
        <dbReference type="ChEBI" id="CHEBI:57510"/>
        <dbReference type="ChEBI" id="CHEBI:57783"/>
        <dbReference type="ChEBI" id="CHEBI:58349"/>
        <dbReference type="ChEBI" id="CHEBI:62830"/>
        <dbReference type="EC" id="1.1.1.133"/>
    </reaction>
</comment>
<dbReference type="InterPro" id="IPR036291">
    <property type="entry name" value="NAD(P)-bd_dom_sf"/>
</dbReference>
<dbReference type="EC" id="1.1.1.133" evidence="3 6"/>
<dbReference type="Gene3D" id="3.40.50.720">
    <property type="entry name" value="NAD(P)-binding Rossmann-like Domain"/>
    <property type="match status" value="1"/>
</dbReference>
<dbReference type="GO" id="GO:0005829">
    <property type="term" value="C:cytosol"/>
    <property type="evidence" value="ECO:0007669"/>
    <property type="project" value="TreeGrafter"/>
</dbReference>
<evidence type="ECO:0000256" key="1">
    <source>
        <dbReference type="ARBA" id="ARBA00004781"/>
    </source>
</evidence>